<keyword evidence="9" id="KW-1185">Reference proteome</keyword>
<evidence type="ECO:0000259" key="7">
    <source>
        <dbReference type="SMART" id="SM00778"/>
    </source>
</evidence>
<name>A0ABY7RJZ9_9NEIS</name>
<organism evidence="8 9">
    <name type="scientific">Neisseria lisongii</name>
    <dbReference type="NCBI Taxonomy" id="2912188"/>
    <lineage>
        <taxon>Bacteria</taxon>
        <taxon>Pseudomonadati</taxon>
        <taxon>Pseudomonadota</taxon>
        <taxon>Betaproteobacteria</taxon>
        <taxon>Neisseriales</taxon>
        <taxon>Neisseriaceae</taxon>
        <taxon>Neisseria</taxon>
    </lineage>
</organism>
<accession>A0ABY7RJZ9</accession>
<dbReference type="InterPro" id="IPR036977">
    <property type="entry name" value="DNA_primase_Znf_CHC2"/>
</dbReference>
<evidence type="ECO:0000256" key="3">
    <source>
        <dbReference type="ARBA" id="ARBA00022679"/>
    </source>
</evidence>
<feature type="domain" description="DNA primase/helicase Gp4 N-terminal Bacteriophage T7-like" evidence="7">
    <location>
        <begin position="96"/>
        <end position="134"/>
    </location>
</feature>
<evidence type="ECO:0000256" key="2">
    <source>
        <dbReference type="ARBA" id="ARBA00022515"/>
    </source>
</evidence>
<keyword evidence="4" id="KW-0548">Nucleotidyltransferase</keyword>
<dbReference type="EMBL" id="CP116766">
    <property type="protein sequence ID" value="WCL71576.1"/>
    <property type="molecule type" value="Genomic_DNA"/>
</dbReference>
<dbReference type="InterPro" id="IPR006171">
    <property type="entry name" value="TOPRIM_dom"/>
</dbReference>
<dbReference type="InterPro" id="IPR055570">
    <property type="entry name" value="DUF7146"/>
</dbReference>
<dbReference type="SUPFAM" id="SSF57783">
    <property type="entry name" value="Zinc beta-ribbon"/>
    <property type="match status" value="1"/>
</dbReference>
<dbReference type="RefSeq" id="WP_237090304.1">
    <property type="nucleotide sequence ID" value="NZ_CP116766.1"/>
</dbReference>
<evidence type="ECO:0000256" key="5">
    <source>
        <dbReference type="ARBA" id="ARBA00022705"/>
    </source>
</evidence>
<keyword evidence="2" id="KW-0639">Primosome</keyword>
<dbReference type="Pfam" id="PF23639">
    <property type="entry name" value="DUF7146"/>
    <property type="match status" value="1"/>
</dbReference>
<proteinExistence type="predicted"/>
<reference evidence="8 9" key="1">
    <citation type="submission" date="2023-01" db="EMBL/GenBank/DDBJ databases">
        <authorList>
            <person name="Yang C."/>
        </authorList>
    </citation>
    <scope>NUCLEOTIDE SEQUENCE [LARGE SCALE GENOMIC DNA]</scope>
    <source>
        <strain evidence="8 9">ZJ106</strain>
    </source>
</reference>
<keyword evidence="5" id="KW-0235">DNA replication</keyword>
<gene>
    <name evidence="8" type="ORF">PJU73_00140</name>
</gene>
<dbReference type="InterPro" id="IPR013237">
    <property type="entry name" value="Phage_T7_Gp4_N"/>
</dbReference>
<evidence type="ECO:0000313" key="9">
    <source>
        <dbReference type="Proteomes" id="UP001221268"/>
    </source>
</evidence>
<evidence type="ECO:0000256" key="4">
    <source>
        <dbReference type="ARBA" id="ARBA00022695"/>
    </source>
</evidence>
<keyword evidence="6" id="KW-0804">Transcription</keyword>
<evidence type="ECO:0000256" key="1">
    <source>
        <dbReference type="ARBA" id="ARBA00022478"/>
    </source>
</evidence>
<keyword evidence="1" id="KW-0240">DNA-directed RNA polymerase</keyword>
<dbReference type="SMART" id="SM00778">
    <property type="entry name" value="Prim_Zn_Ribbon"/>
    <property type="match status" value="1"/>
</dbReference>
<evidence type="ECO:0000313" key="8">
    <source>
        <dbReference type="EMBL" id="WCL71576.1"/>
    </source>
</evidence>
<sequence length="409" mass="44745">MPSENAQNCVLTAFRFSDGLTPYLSIKSPKFCNSDPLADVFPLGRADYSLWKGKIMRTDKQKPSYGRLDDLKAAARGRWPQILTALGIPEHYTDPRKHQPCPACGGKDRFRFTDYKQGGGFICNHCTPDGGSGFDLIMLLTGYSFTEAAQAVAGVLGMGGSVAAVDLKAPPQTETAAADSPEKRQRLAKLWQECKPWQETRHIADYLHKRGIPYPEMLPIHSDLRLHPNLGYWHSGRIIGHFPAMVAVYRDAEGKPCGLHQTYLNVSNQGETDKVRLFDPKTHQRLPAKKMQTVAAGSLTGAAMRLFKPENGVLGVCEGIETAVAARYISGVAVWACGSAHGMKTLVLPDGIRELVIIADNDPNRTGIEAAKALQRRYHGKLDSIKIWQPDCVGADALDVLAANVQKGV</sequence>
<protein>
    <submittedName>
        <fullName evidence="8">Toprim domain-containing protein</fullName>
    </submittedName>
</protein>
<evidence type="ECO:0000256" key="6">
    <source>
        <dbReference type="ARBA" id="ARBA00023163"/>
    </source>
</evidence>
<dbReference type="Pfam" id="PF08273">
    <property type="entry name" value="Zn_Ribbon_Prim"/>
    <property type="match status" value="1"/>
</dbReference>
<keyword evidence="3" id="KW-0808">Transferase</keyword>
<dbReference type="Proteomes" id="UP001221268">
    <property type="component" value="Chromosome"/>
</dbReference>
<dbReference type="Pfam" id="PF13362">
    <property type="entry name" value="Toprim_3"/>
    <property type="match status" value="1"/>
</dbReference>
<dbReference type="Gene3D" id="3.90.580.10">
    <property type="entry name" value="Zinc finger, CHC2-type domain"/>
    <property type="match status" value="1"/>
</dbReference>